<protein>
    <submittedName>
        <fullName evidence="1">Uncharacterized protein</fullName>
    </submittedName>
</protein>
<sequence>MPVGYCVVLIDSLGCPTITHKVLCTSCNIFLSTKIWNSFPRTSRKIPLQTKYNLSHVDHNFGILTVAFITSTPPWISADCNTWSKYIRNPCGSNLKSSCNTYPLYQIRISGSSKPNIVREYRCIIDIVMAMYCINPIYHRNSQTARQ</sequence>
<dbReference type="EMBL" id="GGEC01038114">
    <property type="protein sequence ID" value="MBX18598.1"/>
    <property type="molecule type" value="Transcribed_RNA"/>
</dbReference>
<reference evidence="1" key="1">
    <citation type="submission" date="2018-02" db="EMBL/GenBank/DDBJ databases">
        <title>Rhizophora mucronata_Transcriptome.</title>
        <authorList>
            <person name="Meera S.P."/>
            <person name="Sreeshan A."/>
            <person name="Augustine A."/>
        </authorList>
    </citation>
    <scope>NUCLEOTIDE SEQUENCE</scope>
    <source>
        <tissue evidence="1">Leaf</tissue>
    </source>
</reference>
<evidence type="ECO:0000313" key="1">
    <source>
        <dbReference type="EMBL" id="MBX18598.1"/>
    </source>
</evidence>
<organism evidence="1">
    <name type="scientific">Rhizophora mucronata</name>
    <name type="common">Asiatic mangrove</name>
    <dbReference type="NCBI Taxonomy" id="61149"/>
    <lineage>
        <taxon>Eukaryota</taxon>
        <taxon>Viridiplantae</taxon>
        <taxon>Streptophyta</taxon>
        <taxon>Embryophyta</taxon>
        <taxon>Tracheophyta</taxon>
        <taxon>Spermatophyta</taxon>
        <taxon>Magnoliopsida</taxon>
        <taxon>eudicotyledons</taxon>
        <taxon>Gunneridae</taxon>
        <taxon>Pentapetalae</taxon>
        <taxon>rosids</taxon>
        <taxon>fabids</taxon>
        <taxon>Malpighiales</taxon>
        <taxon>Rhizophoraceae</taxon>
        <taxon>Rhizophora</taxon>
    </lineage>
</organism>
<accession>A0A2P2LKT9</accession>
<name>A0A2P2LKT9_RHIMU</name>
<proteinExistence type="predicted"/>
<dbReference type="AlphaFoldDB" id="A0A2P2LKT9"/>